<keyword evidence="2" id="KW-1185">Reference proteome</keyword>
<sequence length="263" mass="29954">MIHLIGFVPNEIGFGVTDVSGRFSITGSPRDVVLGARNEWTIVLAVEYLYQDEVLNEKVFGIDPWTMITRTVHSNGLHFGDLDLDEPSCKMYMNFLNAVKDYKQRVGIKFEPFHILGRERISGPVPFVEWSNVYVPEGFSMTNELAKHEVGHILRNTLDGSYEHYNQDRENYGGYDGHGCRTKTSIQFAFNEGWALYWAGQCMGSDANGQKDVEGDVAEMLRNLQARCDTRDSDMVEVLRRNPKLIHTYDEFAKGHKKLTSCN</sequence>
<comment type="caution">
    <text evidence="1">The sequence shown here is derived from an EMBL/GenBank/DDBJ whole genome shotgun (WGS) entry which is preliminary data.</text>
</comment>
<accession>A0A2V3IV93</accession>
<dbReference type="Proteomes" id="UP000247409">
    <property type="component" value="Unassembled WGS sequence"/>
</dbReference>
<gene>
    <name evidence="1" type="ORF">BWQ96_05162</name>
</gene>
<protein>
    <submittedName>
        <fullName evidence="1">Uncharacterized protein</fullName>
    </submittedName>
</protein>
<dbReference type="AlphaFoldDB" id="A0A2V3IV93"/>
<organism evidence="1 2">
    <name type="scientific">Gracilariopsis chorda</name>
    <dbReference type="NCBI Taxonomy" id="448386"/>
    <lineage>
        <taxon>Eukaryota</taxon>
        <taxon>Rhodophyta</taxon>
        <taxon>Florideophyceae</taxon>
        <taxon>Rhodymeniophycidae</taxon>
        <taxon>Gracilariales</taxon>
        <taxon>Gracilariaceae</taxon>
        <taxon>Gracilariopsis</taxon>
    </lineage>
</organism>
<evidence type="ECO:0000313" key="1">
    <source>
        <dbReference type="EMBL" id="PXF45060.1"/>
    </source>
</evidence>
<evidence type="ECO:0000313" key="2">
    <source>
        <dbReference type="Proteomes" id="UP000247409"/>
    </source>
</evidence>
<name>A0A2V3IV93_9FLOR</name>
<proteinExistence type="predicted"/>
<dbReference type="EMBL" id="NBIV01000071">
    <property type="protein sequence ID" value="PXF45060.1"/>
    <property type="molecule type" value="Genomic_DNA"/>
</dbReference>
<reference evidence="1 2" key="1">
    <citation type="journal article" date="2018" name="Mol. Biol. Evol.">
        <title>Analysis of the draft genome of the red seaweed Gracilariopsis chorda provides insights into genome size evolution in Rhodophyta.</title>
        <authorList>
            <person name="Lee J."/>
            <person name="Yang E.C."/>
            <person name="Graf L."/>
            <person name="Yang J.H."/>
            <person name="Qiu H."/>
            <person name="Zel Zion U."/>
            <person name="Chan C.X."/>
            <person name="Stephens T.G."/>
            <person name="Weber A.P.M."/>
            <person name="Boo G.H."/>
            <person name="Boo S.M."/>
            <person name="Kim K.M."/>
            <person name="Shin Y."/>
            <person name="Jung M."/>
            <person name="Lee S.J."/>
            <person name="Yim H.S."/>
            <person name="Lee J.H."/>
            <person name="Bhattacharya D."/>
            <person name="Yoon H.S."/>
        </authorList>
    </citation>
    <scope>NUCLEOTIDE SEQUENCE [LARGE SCALE GENOMIC DNA]</scope>
    <source>
        <strain evidence="1 2">SKKU-2015</strain>
        <tissue evidence="1">Whole body</tissue>
    </source>
</reference>